<evidence type="ECO:0008006" key="3">
    <source>
        <dbReference type="Google" id="ProtNLM"/>
    </source>
</evidence>
<organism evidence="1 2">
    <name type="scientific">Necator americanus</name>
    <name type="common">Human hookworm</name>
    <dbReference type="NCBI Taxonomy" id="51031"/>
    <lineage>
        <taxon>Eukaryota</taxon>
        <taxon>Metazoa</taxon>
        <taxon>Ecdysozoa</taxon>
        <taxon>Nematoda</taxon>
        <taxon>Chromadorea</taxon>
        <taxon>Rhabditida</taxon>
        <taxon>Rhabditina</taxon>
        <taxon>Rhabditomorpha</taxon>
        <taxon>Strongyloidea</taxon>
        <taxon>Ancylostomatidae</taxon>
        <taxon>Bunostominae</taxon>
        <taxon>Necator</taxon>
    </lineage>
</organism>
<reference evidence="1 2" key="1">
    <citation type="submission" date="2023-08" db="EMBL/GenBank/DDBJ databases">
        <title>A Necator americanus chromosomal reference genome.</title>
        <authorList>
            <person name="Ilik V."/>
            <person name="Petrzelkova K.J."/>
            <person name="Pardy F."/>
            <person name="Fuh T."/>
            <person name="Niatou-Singa F.S."/>
            <person name="Gouil Q."/>
            <person name="Baker L."/>
            <person name="Ritchie M.E."/>
            <person name="Jex A.R."/>
            <person name="Gazzola D."/>
            <person name="Li H."/>
            <person name="Toshio Fujiwara R."/>
            <person name="Zhan B."/>
            <person name="Aroian R.V."/>
            <person name="Pafco B."/>
            <person name="Schwarz E.M."/>
        </authorList>
    </citation>
    <scope>NUCLEOTIDE SEQUENCE [LARGE SCALE GENOMIC DNA]</scope>
    <source>
        <strain evidence="1 2">Aroian</strain>
        <tissue evidence="1">Whole animal</tissue>
    </source>
</reference>
<evidence type="ECO:0000313" key="1">
    <source>
        <dbReference type="EMBL" id="KAK6738392.1"/>
    </source>
</evidence>
<comment type="caution">
    <text evidence="1">The sequence shown here is derived from an EMBL/GenBank/DDBJ whole genome shotgun (WGS) entry which is preliminary data.</text>
</comment>
<proteinExistence type="predicted"/>
<dbReference type="EMBL" id="JAVFWL010000002">
    <property type="protein sequence ID" value="KAK6738392.1"/>
    <property type="molecule type" value="Genomic_DNA"/>
</dbReference>
<sequence length="67" mass="7617">MEDYGEGDVEHLSYVSRADSVRTLVGFMISETIRLCCPHDFLETAPNAMEELHLPQDSIHLIKFPPN</sequence>
<gene>
    <name evidence="1" type="primary">Necator_chrII.g8274</name>
    <name evidence="1" type="ORF">RB195_020480</name>
</gene>
<keyword evidence="2" id="KW-1185">Reference proteome</keyword>
<dbReference type="Proteomes" id="UP001303046">
    <property type="component" value="Unassembled WGS sequence"/>
</dbReference>
<protein>
    <recommendedName>
        <fullName evidence="3">UBX domain-containing protein</fullName>
    </recommendedName>
</protein>
<name>A0ABR1CJ15_NECAM</name>
<accession>A0ABR1CJ15</accession>
<evidence type="ECO:0000313" key="2">
    <source>
        <dbReference type="Proteomes" id="UP001303046"/>
    </source>
</evidence>